<dbReference type="Proteomes" id="UP000708208">
    <property type="component" value="Unassembled WGS sequence"/>
</dbReference>
<keyword evidence="2" id="KW-1185">Reference proteome</keyword>
<reference evidence="1" key="1">
    <citation type="submission" date="2021-06" db="EMBL/GenBank/DDBJ databases">
        <authorList>
            <person name="Hodson N. C."/>
            <person name="Mongue J. A."/>
            <person name="Jaron S. K."/>
        </authorList>
    </citation>
    <scope>NUCLEOTIDE SEQUENCE</scope>
</reference>
<organism evidence="1 2">
    <name type="scientific">Allacma fusca</name>
    <dbReference type="NCBI Taxonomy" id="39272"/>
    <lineage>
        <taxon>Eukaryota</taxon>
        <taxon>Metazoa</taxon>
        <taxon>Ecdysozoa</taxon>
        <taxon>Arthropoda</taxon>
        <taxon>Hexapoda</taxon>
        <taxon>Collembola</taxon>
        <taxon>Symphypleona</taxon>
        <taxon>Sminthuridae</taxon>
        <taxon>Allacma</taxon>
    </lineage>
</organism>
<proteinExistence type="predicted"/>
<feature type="non-terminal residue" evidence="1">
    <location>
        <position position="68"/>
    </location>
</feature>
<sequence>MPRRNLPAILDGKFFRIMKEEANGHVTAQCITCEQELQDGIRQGVWRDSKGGIRKGSLASTTNFLKNL</sequence>
<dbReference type="OrthoDB" id="7476629at2759"/>
<accession>A0A8J2Q316</accession>
<gene>
    <name evidence="1" type="ORF">AFUS01_LOCUS41267</name>
</gene>
<evidence type="ECO:0000313" key="2">
    <source>
        <dbReference type="Proteomes" id="UP000708208"/>
    </source>
</evidence>
<name>A0A8J2Q316_9HEXA</name>
<dbReference type="AlphaFoldDB" id="A0A8J2Q316"/>
<protein>
    <submittedName>
        <fullName evidence="1">Uncharacterized protein</fullName>
    </submittedName>
</protein>
<evidence type="ECO:0000313" key="1">
    <source>
        <dbReference type="EMBL" id="CAG7831526.1"/>
    </source>
</evidence>
<comment type="caution">
    <text evidence="1">The sequence shown here is derived from an EMBL/GenBank/DDBJ whole genome shotgun (WGS) entry which is preliminary data.</text>
</comment>
<dbReference type="EMBL" id="CAJVCH010560908">
    <property type="protein sequence ID" value="CAG7831526.1"/>
    <property type="molecule type" value="Genomic_DNA"/>
</dbReference>